<reference evidence="2 3" key="1">
    <citation type="submission" date="2019-02" db="EMBL/GenBank/DDBJ databases">
        <title>Deep-cultivation of Planctomycetes and their phenomic and genomic characterization uncovers novel biology.</title>
        <authorList>
            <person name="Wiegand S."/>
            <person name="Jogler M."/>
            <person name="Boedeker C."/>
            <person name="Pinto D."/>
            <person name="Vollmers J."/>
            <person name="Rivas-Marin E."/>
            <person name="Kohn T."/>
            <person name="Peeters S.H."/>
            <person name="Heuer A."/>
            <person name="Rast P."/>
            <person name="Oberbeckmann S."/>
            <person name="Bunk B."/>
            <person name="Jeske O."/>
            <person name="Meyerdierks A."/>
            <person name="Storesund J.E."/>
            <person name="Kallscheuer N."/>
            <person name="Luecker S."/>
            <person name="Lage O.M."/>
            <person name="Pohl T."/>
            <person name="Merkel B.J."/>
            <person name="Hornburger P."/>
            <person name="Mueller R.-W."/>
            <person name="Bruemmer F."/>
            <person name="Labrenz M."/>
            <person name="Spormann A.M."/>
            <person name="Op Den Camp H."/>
            <person name="Overmann J."/>
            <person name="Amann R."/>
            <person name="Jetten M.S.M."/>
            <person name="Mascher T."/>
            <person name="Medema M.H."/>
            <person name="Devos D.P."/>
            <person name="Kaster A.-K."/>
            <person name="Ovreas L."/>
            <person name="Rohde M."/>
            <person name="Galperin M.Y."/>
            <person name="Jogler C."/>
        </authorList>
    </citation>
    <scope>NUCLEOTIDE SEQUENCE [LARGE SCALE GENOMIC DNA]</scope>
    <source>
        <strain evidence="2 3">Pla123a</strain>
    </source>
</reference>
<proteinExistence type="predicted"/>
<sequence>METDLTTKLIEQLHAADDQFVLAVTGGGSAAISRLLAVPGASRTLLSASVPYSVEALQDYLRDWDEPAACTEQTARRMAVEAFDLASGLVDPDQRVHGVGCTASLASDRAKRGPHRVHVAVQAADRTACYSLQLDKGARSRPDEELVAAALVLDAMAEAAGIPHALTTPLLRPGEEVCRVVQQAPPEWPRLGTDVAWRHGMGRDGEAATPAPPIVFPGAFNPLHDGHLAMAAAAEELLGQPVVFELSMENVDKPPLDFVEVARRVERFGERPYLITLAPTFVEKATLLPGCTFVVGIDTLIRIADEDYYDESEALRDEAIDHIADAGCRFLVFGRAFDGEFIALDDLGLPQALTDLCTGVPENKFRVDLSSTELREAEADE</sequence>
<dbReference type="Gene3D" id="3.90.950.20">
    <property type="entry name" value="CinA-like"/>
    <property type="match status" value="1"/>
</dbReference>
<dbReference type="SUPFAM" id="SSF142433">
    <property type="entry name" value="CinA-like"/>
    <property type="match status" value="1"/>
</dbReference>
<accession>A0A5C5YU14</accession>
<dbReference type="PANTHER" id="PTHR31285">
    <property type="entry name" value="NICOTINAMIDE MONONUCLEOTIDE ADENYLYLTRANSFERASE"/>
    <property type="match status" value="1"/>
</dbReference>
<dbReference type="Proteomes" id="UP000318478">
    <property type="component" value="Unassembled WGS sequence"/>
</dbReference>
<comment type="caution">
    <text evidence="2">The sequence shown here is derived from an EMBL/GenBank/DDBJ whole genome shotgun (WGS) entry which is preliminary data.</text>
</comment>
<keyword evidence="2" id="KW-0808">Transferase</keyword>
<dbReference type="SUPFAM" id="SSF52374">
    <property type="entry name" value="Nucleotidylyl transferase"/>
    <property type="match status" value="1"/>
</dbReference>
<dbReference type="GO" id="GO:0005737">
    <property type="term" value="C:cytoplasm"/>
    <property type="evidence" value="ECO:0007669"/>
    <property type="project" value="TreeGrafter"/>
</dbReference>
<name>A0A5C5YU14_9BACT</name>
<feature type="domain" description="Cytidyltransferase-like" evidence="1">
    <location>
        <begin position="215"/>
        <end position="376"/>
    </location>
</feature>
<dbReference type="EMBL" id="SJPO01000002">
    <property type="protein sequence ID" value="TWT78475.1"/>
    <property type="molecule type" value="Genomic_DNA"/>
</dbReference>
<dbReference type="OrthoDB" id="156876at2"/>
<dbReference type="GO" id="GO:0016887">
    <property type="term" value="F:ATP hydrolysis activity"/>
    <property type="evidence" value="ECO:0007669"/>
    <property type="project" value="TreeGrafter"/>
</dbReference>
<organism evidence="2 3">
    <name type="scientific">Posidoniimonas polymericola</name>
    <dbReference type="NCBI Taxonomy" id="2528002"/>
    <lineage>
        <taxon>Bacteria</taxon>
        <taxon>Pseudomonadati</taxon>
        <taxon>Planctomycetota</taxon>
        <taxon>Planctomycetia</taxon>
        <taxon>Pirellulales</taxon>
        <taxon>Lacipirellulaceae</taxon>
        <taxon>Posidoniimonas</taxon>
    </lineage>
</organism>
<dbReference type="GO" id="GO:0000309">
    <property type="term" value="F:nicotinamide-nucleotide adenylyltransferase activity"/>
    <property type="evidence" value="ECO:0007669"/>
    <property type="project" value="TreeGrafter"/>
</dbReference>
<evidence type="ECO:0000313" key="3">
    <source>
        <dbReference type="Proteomes" id="UP000318478"/>
    </source>
</evidence>
<dbReference type="InterPro" id="IPR014729">
    <property type="entry name" value="Rossmann-like_a/b/a_fold"/>
</dbReference>
<dbReference type="AlphaFoldDB" id="A0A5C5YU14"/>
<dbReference type="Pfam" id="PF01467">
    <property type="entry name" value="CTP_transf_like"/>
    <property type="match status" value="1"/>
</dbReference>
<dbReference type="InterPro" id="IPR004821">
    <property type="entry name" value="Cyt_trans-like"/>
</dbReference>
<dbReference type="Gene3D" id="3.40.50.620">
    <property type="entry name" value="HUPs"/>
    <property type="match status" value="1"/>
</dbReference>
<dbReference type="InterPro" id="IPR036653">
    <property type="entry name" value="CinA-like_C"/>
</dbReference>
<keyword evidence="3" id="KW-1185">Reference proteome</keyword>
<evidence type="ECO:0000313" key="2">
    <source>
        <dbReference type="EMBL" id="TWT78475.1"/>
    </source>
</evidence>
<keyword evidence="2" id="KW-0548">Nucleotidyltransferase</keyword>
<protein>
    <submittedName>
        <fullName evidence="2">Cytidylyltransferase</fullName>
    </submittedName>
</protein>
<dbReference type="RefSeq" id="WP_146584964.1">
    <property type="nucleotide sequence ID" value="NZ_SJPO01000002.1"/>
</dbReference>
<dbReference type="PANTHER" id="PTHR31285:SF0">
    <property type="entry name" value="NICOTINAMIDE MONONUCLEOTIDE ADENYLYLTRANSFERASE"/>
    <property type="match status" value="1"/>
</dbReference>
<gene>
    <name evidence="2" type="ORF">Pla123a_12670</name>
</gene>
<evidence type="ECO:0000259" key="1">
    <source>
        <dbReference type="Pfam" id="PF01467"/>
    </source>
</evidence>